<evidence type="ECO:0000313" key="5">
    <source>
        <dbReference type="Proteomes" id="UP000269721"/>
    </source>
</evidence>
<protein>
    <submittedName>
        <fullName evidence="4">Uncharacterized protein</fullName>
    </submittedName>
</protein>
<feature type="region of interest" description="Disordered" evidence="3">
    <location>
        <begin position="195"/>
        <end position="245"/>
    </location>
</feature>
<feature type="non-terminal residue" evidence="4">
    <location>
        <position position="1"/>
    </location>
</feature>
<dbReference type="InterPro" id="IPR052628">
    <property type="entry name" value="CFAP70"/>
</dbReference>
<keyword evidence="2" id="KW-0802">TPR repeat</keyword>
<sequence>NLVDTFANKKIHFTLFESLPKEKTAILGETDLSMGSHFLKYPPRDPNNADQPPADPPLSFSEIVPIVYANPRLLVPPPTKTDTEDGARPSPEFVVELALSQPLIPAEVVENGNFLTFRVGDLYPVPDEWTLKEGNEKDLNSNMYTYSLSFPIPSESSFERMITIPNGMLVTTEPPADPDPSAPNPVLVLMPKPEARGSRAAAATSSDTPEGASGTAGTSPPADESAVGTAAAAPTPAEKVERSPLSETYKRISWAATHIVWMPPEAVVRFRERILSKVQTDVEFTRDLQPRFAHVIDTNAQKYRGRATVDFSCLLFPRVIGIKGRHALDGVEPPSSAPCEPTNAAANAAVATAGGTASTEREPVSRSKKGKDDGASQNLYRNLGTVVHMDLMLEKPLLDKKKLQPAPHTTKPRSYPFPLLLIQITKSVGFYIPRRVIPPTLLYEKRSQRADQEYRVQIQEIVRKLVKEYQSALVAETPATEFAPLVAVNSANAKEEQQRKKKFLFHLNTSGAYFSFKEELKASVIEVVRD</sequence>
<dbReference type="Proteomes" id="UP000269721">
    <property type="component" value="Unassembled WGS sequence"/>
</dbReference>
<dbReference type="GO" id="GO:0031514">
    <property type="term" value="C:motile cilium"/>
    <property type="evidence" value="ECO:0007669"/>
    <property type="project" value="TreeGrafter"/>
</dbReference>
<keyword evidence="1" id="KW-0677">Repeat</keyword>
<accession>A0A4P9VYG7</accession>
<dbReference type="OrthoDB" id="10262375at2759"/>
<keyword evidence="5" id="KW-1185">Reference proteome</keyword>
<evidence type="ECO:0000256" key="2">
    <source>
        <dbReference type="ARBA" id="ARBA00022803"/>
    </source>
</evidence>
<evidence type="ECO:0000256" key="1">
    <source>
        <dbReference type="ARBA" id="ARBA00022737"/>
    </source>
</evidence>
<feature type="region of interest" description="Disordered" evidence="3">
    <location>
        <begin position="347"/>
        <end position="377"/>
    </location>
</feature>
<dbReference type="PANTHER" id="PTHR44314:SF1">
    <property type="entry name" value="CILIA- AND FLAGELLA-ASSOCIATED PROTEIN 70"/>
    <property type="match status" value="1"/>
</dbReference>
<evidence type="ECO:0000256" key="3">
    <source>
        <dbReference type="SAM" id="MobiDB-lite"/>
    </source>
</evidence>
<dbReference type="GO" id="GO:0003341">
    <property type="term" value="P:cilium movement"/>
    <property type="evidence" value="ECO:0007669"/>
    <property type="project" value="TreeGrafter"/>
</dbReference>
<feature type="compositionally biased region" description="Low complexity" evidence="3">
    <location>
        <begin position="347"/>
        <end position="357"/>
    </location>
</feature>
<gene>
    <name evidence="4" type="ORF">BDK51DRAFT_31766</name>
</gene>
<feature type="compositionally biased region" description="Basic and acidic residues" evidence="3">
    <location>
        <begin position="359"/>
        <end position="374"/>
    </location>
</feature>
<reference evidence="5" key="1">
    <citation type="journal article" date="2018" name="Nat. Microbiol.">
        <title>Leveraging single-cell genomics to expand the fungal tree of life.</title>
        <authorList>
            <person name="Ahrendt S.R."/>
            <person name="Quandt C.A."/>
            <person name="Ciobanu D."/>
            <person name="Clum A."/>
            <person name="Salamov A."/>
            <person name="Andreopoulos B."/>
            <person name="Cheng J.F."/>
            <person name="Woyke T."/>
            <person name="Pelin A."/>
            <person name="Henrissat B."/>
            <person name="Reynolds N.K."/>
            <person name="Benny G.L."/>
            <person name="Smith M.E."/>
            <person name="James T.Y."/>
            <person name="Grigoriev I.V."/>
        </authorList>
    </citation>
    <scope>NUCLEOTIDE SEQUENCE [LARGE SCALE GENOMIC DNA]</scope>
</reference>
<dbReference type="EMBL" id="ML001324">
    <property type="protein sequence ID" value="RKO83360.1"/>
    <property type="molecule type" value="Genomic_DNA"/>
</dbReference>
<dbReference type="GO" id="GO:0070062">
    <property type="term" value="C:extracellular exosome"/>
    <property type="evidence" value="ECO:0007669"/>
    <property type="project" value="TreeGrafter"/>
</dbReference>
<proteinExistence type="predicted"/>
<dbReference type="GO" id="GO:0060271">
    <property type="term" value="P:cilium assembly"/>
    <property type="evidence" value="ECO:0007669"/>
    <property type="project" value="TreeGrafter"/>
</dbReference>
<feature type="region of interest" description="Disordered" evidence="3">
    <location>
        <begin position="170"/>
        <end position="189"/>
    </location>
</feature>
<organism evidence="4 5">
    <name type="scientific">Blyttiomyces helicus</name>
    <dbReference type="NCBI Taxonomy" id="388810"/>
    <lineage>
        <taxon>Eukaryota</taxon>
        <taxon>Fungi</taxon>
        <taxon>Fungi incertae sedis</taxon>
        <taxon>Chytridiomycota</taxon>
        <taxon>Chytridiomycota incertae sedis</taxon>
        <taxon>Chytridiomycetes</taxon>
        <taxon>Chytridiomycetes incertae sedis</taxon>
        <taxon>Blyttiomyces</taxon>
    </lineage>
</organism>
<dbReference type="AlphaFoldDB" id="A0A4P9VYG7"/>
<dbReference type="PANTHER" id="PTHR44314">
    <property type="entry name" value="CILIA- AND FLAGELLA-ASSOCIATED PROTEIN 70"/>
    <property type="match status" value="1"/>
</dbReference>
<evidence type="ECO:0000313" key="4">
    <source>
        <dbReference type="EMBL" id="RKO83360.1"/>
    </source>
</evidence>
<feature type="non-terminal residue" evidence="4">
    <location>
        <position position="530"/>
    </location>
</feature>
<name>A0A4P9VYG7_9FUNG</name>